<evidence type="ECO:0000256" key="1">
    <source>
        <dbReference type="ARBA" id="ARBA00023015"/>
    </source>
</evidence>
<accession>A0A401R9A0</accession>
<dbReference type="EMBL" id="BHXC01000007">
    <property type="protein sequence ID" value="GCB94192.1"/>
    <property type="molecule type" value="Genomic_DNA"/>
</dbReference>
<feature type="domain" description="HTH araC/xylS-type" evidence="4">
    <location>
        <begin position="217"/>
        <end position="318"/>
    </location>
</feature>
<dbReference type="InterPro" id="IPR018062">
    <property type="entry name" value="HTH_AraC-typ_CS"/>
</dbReference>
<comment type="caution">
    <text evidence="5">The sequence shown here is derived from an EMBL/GenBank/DDBJ whole genome shotgun (WGS) entry which is preliminary data.</text>
</comment>
<proteinExistence type="predicted"/>
<evidence type="ECO:0000256" key="3">
    <source>
        <dbReference type="ARBA" id="ARBA00023163"/>
    </source>
</evidence>
<keyword evidence="1" id="KW-0805">Transcription regulation</keyword>
<dbReference type="SUPFAM" id="SSF46689">
    <property type="entry name" value="Homeodomain-like"/>
    <property type="match status" value="1"/>
</dbReference>
<organism evidence="5 6">
    <name type="scientific">Streptomyces noursei</name>
    <name type="common">Streptomyces albulus</name>
    <dbReference type="NCBI Taxonomy" id="1971"/>
    <lineage>
        <taxon>Bacteria</taxon>
        <taxon>Bacillati</taxon>
        <taxon>Actinomycetota</taxon>
        <taxon>Actinomycetes</taxon>
        <taxon>Kitasatosporales</taxon>
        <taxon>Streptomycetaceae</taxon>
        <taxon>Streptomyces</taxon>
    </lineage>
</organism>
<dbReference type="GO" id="GO:0003700">
    <property type="term" value="F:DNA-binding transcription factor activity"/>
    <property type="evidence" value="ECO:0007669"/>
    <property type="project" value="InterPro"/>
</dbReference>
<keyword evidence="2" id="KW-0238">DNA-binding</keyword>
<dbReference type="RefSeq" id="WP_020931399.1">
    <property type="nucleotide sequence ID" value="NZ_BHXC01000007.1"/>
</dbReference>
<evidence type="ECO:0000313" key="6">
    <source>
        <dbReference type="Proteomes" id="UP000288351"/>
    </source>
</evidence>
<dbReference type="PROSITE" id="PS01124">
    <property type="entry name" value="HTH_ARAC_FAMILY_2"/>
    <property type="match status" value="1"/>
</dbReference>
<sequence>MLNERVFRTEDVPAEDRLAYWAERMAQTHAPVQVRSDHAEDFRATQRVLDLGAVTVWSATFPQVVVRRTPRLIRRSDPGLSHLSLVVAGTWTADWGDHEVVYRPTDLIVGDSSLPAEVRGDQGPVALVGLEVPKALLPLPRGLDGRAVPRRMTTCQGVGALLAQFLTRLCEDTGPYRSCDGPRLGTVLTDLVAALFAGALETGSALPTEVRRRNLVLRITSFIDEHLPDPELTPSVVAAAHHISTSYLHRLFQEEESTVAGRIRSRRLAAARRDLTDPALRTLPVHAIAARWGFPRPADFSRAFRNAYGVAPKDYRQKVLEADRLARC</sequence>
<protein>
    <submittedName>
        <fullName evidence="5">AraC family transcriptional regulator</fullName>
    </submittedName>
</protein>
<dbReference type="Pfam" id="PF14525">
    <property type="entry name" value="AraC_binding_2"/>
    <property type="match status" value="1"/>
</dbReference>
<evidence type="ECO:0000259" key="4">
    <source>
        <dbReference type="PROSITE" id="PS01124"/>
    </source>
</evidence>
<dbReference type="InterPro" id="IPR020449">
    <property type="entry name" value="Tscrpt_reg_AraC-type_HTH"/>
</dbReference>
<dbReference type="Pfam" id="PF12833">
    <property type="entry name" value="HTH_18"/>
    <property type="match status" value="1"/>
</dbReference>
<evidence type="ECO:0000313" key="5">
    <source>
        <dbReference type="EMBL" id="GCB94192.1"/>
    </source>
</evidence>
<dbReference type="InterPro" id="IPR009057">
    <property type="entry name" value="Homeodomain-like_sf"/>
</dbReference>
<dbReference type="PANTHER" id="PTHR43280:SF31">
    <property type="entry name" value="TRANSCRIPTIONAL REGULATORY PROTEIN"/>
    <property type="match status" value="1"/>
</dbReference>
<dbReference type="PROSITE" id="PS00041">
    <property type="entry name" value="HTH_ARAC_FAMILY_1"/>
    <property type="match status" value="1"/>
</dbReference>
<dbReference type="InterPro" id="IPR018060">
    <property type="entry name" value="HTH_AraC"/>
</dbReference>
<dbReference type="Proteomes" id="UP000288351">
    <property type="component" value="Unassembled WGS sequence"/>
</dbReference>
<reference evidence="5 6" key="1">
    <citation type="journal article" date="2019" name="Microbiol. Resour. Announc.">
        <title>Draft Genome Sequence of the Most Traditional epsilon-Poly-l-Lysine Producer, Streptomyces albulus NBRC14147.</title>
        <authorList>
            <person name="Yamanaka K."/>
            <person name="Hamano Y."/>
        </authorList>
    </citation>
    <scope>NUCLEOTIDE SEQUENCE [LARGE SCALE GENOMIC DNA]</scope>
    <source>
        <strain evidence="5 6">NBRC 14147</strain>
    </source>
</reference>
<evidence type="ECO:0000256" key="2">
    <source>
        <dbReference type="ARBA" id="ARBA00023125"/>
    </source>
</evidence>
<keyword evidence="3" id="KW-0804">Transcription</keyword>
<dbReference type="Gene3D" id="1.10.10.60">
    <property type="entry name" value="Homeodomain-like"/>
    <property type="match status" value="1"/>
</dbReference>
<dbReference type="GO" id="GO:0043565">
    <property type="term" value="F:sequence-specific DNA binding"/>
    <property type="evidence" value="ECO:0007669"/>
    <property type="project" value="InterPro"/>
</dbReference>
<dbReference type="SMART" id="SM00342">
    <property type="entry name" value="HTH_ARAC"/>
    <property type="match status" value="1"/>
</dbReference>
<dbReference type="InterPro" id="IPR035418">
    <property type="entry name" value="AraC-bd_2"/>
</dbReference>
<gene>
    <name evidence="5" type="ORF">SALB_06990</name>
</gene>
<dbReference type="PRINTS" id="PR00032">
    <property type="entry name" value="HTHARAC"/>
</dbReference>
<name>A0A401R9A0_STRNR</name>
<dbReference type="AlphaFoldDB" id="A0A401R9A0"/>
<dbReference type="PANTHER" id="PTHR43280">
    <property type="entry name" value="ARAC-FAMILY TRANSCRIPTIONAL REGULATOR"/>
    <property type="match status" value="1"/>
</dbReference>